<dbReference type="Pfam" id="PF11741">
    <property type="entry name" value="AMIN"/>
    <property type="match status" value="1"/>
</dbReference>
<keyword evidence="5" id="KW-1185">Reference proteome</keyword>
<keyword evidence="2" id="KW-0472">Membrane</keyword>
<feature type="domain" description="AMIN" evidence="3">
    <location>
        <begin position="256"/>
        <end position="329"/>
    </location>
</feature>
<dbReference type="OrthoDB" id="5457863at2"/>
<dbReference type="KEGG" id="dfl:DFE_2040"/>
<sequence length="331" mass="34944">MKCSHCGHDLMLGLVPKGLGKFLPMTTYTCVRCGQVNRRLSESLTQRGPRLLLVLLLIVAVSATAWFALLAPRMQQANSIRREIVTVVEEPAPTVQQESSTDTTPTPAQPASSAQTDAGESPAEATQQAPPPPTEQKTVAEASPATNSMSSTPAIPAPTKPAQVSKDGPKTQDKPAITLPAPAPQQVATAPAAPRPASSDLEEVEVTAPPKASRPAVVGTTQKKKRSSWNATLTGIRSGIWKDALILNLSVKGLAGDPTGFQLSSPPRYVVDVPGSWTYEGDKKVAVGKGGASAIRLGVHSDKLRIVLDLDREPKQASVRRTPDGLTITIR</sequence>
<keyword evidence="2" id="KW-1133">Transmembrane helix</keyword>
<feature type="compositionally biased region" description="Polar residues" evidence="1">
    <location>
        <begin position="94"/>
        <end position="118"/>
    </location>
</feature>
<feature type="region of interest" description="Disordered" evidence="1">
    <location>
        <begin position="91"/>
        <end position="223"/>
    </location>
</feature>
<evidence type="ECO:0000313" key="5">
    <source>
        <dbReference type="Proteomes" id="UP000269883"/>
    </source>
</evidence>
<reference evidence="4 5" key="1">
    <citation type="journal article" date="2018" name="Sci. Adv.">
        <title>Multi-heme cytochromes provide a pathway for survival in energy-limited environments.</title>
        <authorList>
            <person name="Deng X."/>
            <person name="Dohmae N."/>
            <person name="Nealson K.H."/>
            <person name="Hashimoto K."/>
            <person name="Okamoto A."/>
        </authorList>
    </citation>
    <scope>NUCLEOTIDE SEQUENCE [LARGE SCALE GENOMIC DNA]</scope>
    <source>
        <strain evidence="4 5">IS5</strain>
    </source>
</reference>
<feature type="compositionally biased region" description="Low complexity" evidence="1">
    <location>
        <begin position="184"/>
        <end position="197"/>
    </location>
</feature>
<dbReference type="Proteomes" id="UP000269883">
    <property type="component" value="Chromosome"/>
</dbReference>
<evidence type="ECO:0000256" key="2">
    <source>
        <dbReference type="SAM" id="Phobius"/>
    </source>
</evidence>
<protein>
    <submittedName>
        <fullName evidence="4">Merzoite surface protein 1</fullName>
    </submittedName>
</protein>
<organism evidence="4 5">
    <name type="scientific">Desulfovibrio ferrophilus</name>
    <dbReference type="NCBI Taxonomy" id="241368"/>
    <lineage>
        <taxon>Bacteria</taxon>
        <taxon>Pseudomonadati</taxon>
        <taxon>Thermodesulfobacteriota</taxon>
        <taxon>Desulfovibrionia</taxon>
        <taxon>Desulfovibrionales</taxon>
        <taxon>Desulfovibrionaceae</taxon>
        <taxon>Desulfovibrio</taxon>
    </lineage>
</organism>
<dbReference type="AlphaFoldDB" id="A0A2Z6B058"/>
<dbReference type="EMBL" id="AP017378">
    <property type="protein sequence ID" value="BBD08766.1"/>
    <property type="molecule type" value="Genomic_DNA"/>
</dbReference>
<evidence type="ECO:0000259" key="3">
    <source>
        <dbReference type="Pfam" id="PF11741"/>
    </source>
</evidence>
<feature type="compositionally biased region" description="Polar residues" evidence="1">
    <location>
        <begin position="144"/>
        <end position="153"/>
    </location>
</feature>
<evidence type="ECO:0000256" key="1">
    <source>
        <dbReference type="SAM" id="MobiDB-lite"/>
    </source>
</evidence>
<dbReference type="InterPro" id="IPR021731">
    <property type="entry name" value="AMIN_dom"/>
</dbReference>
<name>A0A2Z6B058_9BACT</name>
<proteinExistence type="predicted"/>
<gene>
    <name evidence="4" type="primary">msp1</name>
    <name evidence="4" type="ORF">DFE_2040</name>
</gene>
<dbReference type="Gene3D" id="2.60.40.3500">
    <property type="match status" value="1"/>
</dbReference>
<accession>A0A2Z6B058</accession>
<keyword evidence="2" id="KW-0812">Transmembrane</keyword>
<dbReference type="RefSeq" id="WP_126379143.1">
    <property type="nucleotide sequence ID" value="NZ_AP017378.1"/>
</dbReference>
<feature type="transmembrane region" description="Helical" evidence="2">
    <location>
        <begin position="51"/>
        <end position="72"/>
    </location>
</feature>
<evidence type="ECO:0000313" key="4">
    <source>
        <dbReference type="EMBL" id="BBD08766.1"/>
    </source>
</evidence>